<proteinExistence type="inferred from homology"/>
<comment type="subunit">
    <text evidence="3 10">Monomer.</text>
</comment>
<keyword evidence="7 10" id="KW-0574">Periplasm</keyword>
<dbReference type="GO" id="GO:0042953">
    <property type="term" value="P:lipoprotein transport"/>
    <property type="evidence" value="ECO:0007669"/>
    <property type="project" value="InterPro"/>
</dbReference>
<dbReference type="HAMAP" id="MF_00240">
    <property type="entry name" value="LolA"/>
    <property type="match status" value="1"/>
</dbReference>
<keyword evidence="6 10" id="KW-0732">Signal</keyword>
<dbReference type="PANTHER" id="PTHR35869">
    <property type="entry name" value="OUTER-MEMBRANE LIPOPROTEIN CARRIER PROTEIN"/>
    <property type="match status" value="1"/>
</dbReference>
<sequence length="203" mass="23044" precursor="true">MLRSLLAVVVLCSSVSAVAQNAEQTLQRKLASIKSFSASFEQQVFDAQKQLLQQGKGELMIKQPALFRFETTEPEPNLFIGDGQSLWFYNEALEQLTIYDAASEVNRTPFVLLTSTKPELWAQYNVEQQGELFVIRSKDADSPVKQLTLSFAGAALSKMQVLDMNQQTSEFNFTLMQLNIELDKGLFRFNPPEHTDIDDQRQR</sequence>
<comment type="subcellular location">
    <subcellularLocation>
        <location evidence="1 10">Periplasm</location>
    </subcellularLocation>
</comment>
<dbReference type="SUPFAM" id="SSF89392">
    <property type="entry name" value="Prokaryotic lipoproteins and lipoprotein localization factors"/>
    <property type="match status" value="1"/>
</dbReference>
<evidence type="ECO:0000256" key="7">
    <source>
        <dbReference type="ARBA" id="ARBA00022764"/>
    </source>
</evidence>
<dbReference type="AlphaFoldDB" id="A0A1H6MJ40"/>
<dbReference type="EMBL" id="FNXF01000009">
    <property type="protein sequence ID" value="SEH97582.1"/>
    <property type="molecule type" value="Genomic_DNA"/>
</dbReference>
<comment type="similarity">
    <text evidence="2 10">Belongs to the LolA family.</text>
</comment>
<dbReference type="GO" id="GO:0030288">
    <property type="term" value="C:outer membrane-bounded periplasmic space"/>
    <property type="evidence" value="ECO:0007669"/>
    <property type="project" value="TreeGrafter"/>
</dbReference>
<evidence type="ECO:0000256" key="8">
    <source>
        <dbReference type="ARBA" id="ARBA00022927"/>
    </source>
</evidence>
<evidence type="ECO:0000256" key="5">
    <source>
        <dbReference type="ARBA" id="ARBA00022448"/>
    </source>
</evidence>
<evidence type="ECO:0000313" key="12">
    <source>
        <dbReference type="Proteomes" id="UP000199371"/>
    </source>
</evidence>
<keyword evidence="12" id="KW-1185">Reference proteome</keyword>
<reference evidence="12" key="1">
    <citation type="submission" date="2016-10" db="EMBL/GenBank/DDBJ databases">
        <authorList>
            <person name="Varghese N."/>
            <person name="Submissions S."/>
        </authorList>
    </citation>
    <scope>NUCLEOTIDE SEQUENCE [LARGE SCALE GENOMIC DNA]</scope>
    <source>
        <strain evidence="12">DSM 17616</strain>
    </source>
</reference>
<dbReference type="Proteomes" id="UP000199371">
    <property type="component" value="Unassembled WGS sequence"/>
</dbReference>
<keyword evidence="11" id="KW-0449">Lipoprotein</keyword>
<dbReference type="RefSeq" id="WP_092793850.1">
    <property type="nucleotide sequence ID" value="NZ_DASWWU010000005.1"/>
</dbReference>
<protein>
    <recommendedName>
        <fullName evidence="4 10">Outer-membrane lipoprotein carrier protein</fullName>
    </recommendedName>
</protein>
<evidence type="ECO:0000313" key="11">
    <source>
        <dbReference type="EMBL" id="SEH97582.1"/>
    </source>
</evidence>
<dbReference type="OrthoDB" id="9787361at2"/>
<dbReference type="Pfam" id="PF03548">
    <property type="entry name" value="LolA"/>
    <property type="match status" value="1"/>
</dbReference>
<keyword evidence="9 10" id="KW-0143">Chaperone</keyword>
<accession>A0A1H6MJ40</accession>
<feature type="signal peptide" evidence="10">
    <location>
        <begin position="1"/>
        <end position="19"/>
    </location>
</feature>
<evidence type="ECO:0000256" key="3">
    <source>
        <dbReference type="ARBA" id="ARBA00011245"/>
    </source>
</evidence>
<gene>
    <name evidence="10" type="primary">lolA</name>
    <name evidence="11" type="ORF">SAMN05660691_02542</name>
</gene>
<keyword evidence="8 10" id="KW-0653">Protein transport</keyword>
<dbReference type="InterPro" id="IPR004564">
    <property type="entry name" value="OM_lipoprot_carrier_LolA-like"/>
</dbReference>
<dbReference type="PANTHER" id="PTHR35869:SF1">
    <property type="entry name" value="OUTER-MEMBRANE LIPOPROTEIN CARRIER PROTEIN"/>
    <property type="match status" value="1"/>
</dbReference>
<dbReference type="NCBIfam" id="TIGR00547">
    <property type="entry name" value="lolA"/>
    <property type="match status" value="1"/>
</dbReference>
<name>A0A1H6MJ40_9GAMM</name>
<dbReference type="InterPro" id="IPR029046">
    <property type="entry name" value="LolA/LolB/LppX"/>
</dbReference>
<dbReference type="STRING" id="173990.SAMN05660691_02542"/>
<dbReference type="GO" id="GO:0044874">
    <property type="term" value="P:lipoprotein localization to outer membrane"/>
    <property type="evidence" value="ECO:0007669"/>
    <property type="project" value="UniProtKB-UniRule"/>
</dbReference>
<keyword evidence="5 10" id="KW-0813">Transport</keyword>
<evidence type="ECO:0000256" key="2">
    <source>
        <dbReference type="ARBA" id="ARBA00007615"/>
    </source>
</evidence>
<dbReference type="InterPro" id="IPR018323">
    <property type="entry name" value="OM_lipoprot_carrier_LolA_Pbac"/>
</dbReference>
<evidence type="ECO:0000256" key="9">
    <source>
        <dbReference type="ARBA" id="ARBA00023186"/>
    </source>
</evidence>
<dbReference type="CDD" id="cd16325">
    <property type="entry name" value="LolA"/>
    <property type="match status" value="1"/>
</dbReference>
<evidence type="ECO:0000256" key="4">
    <source>
        <dbReference type="ARBA" id="ARBA00014035"/>
    </source>
</evidence>
<feature type="chain" id="PRO_5011802441" description="Outer-membrane lipoprotein carrier protein" evidence="10">
    <location>
        <begin position="20"/>
        <end position="203"/>
    </location>
</feature>
<evidence type="ECO:0000256" key="6">
    <source>
        <dbReference type="ARBA" id="ARBA00022729"/>
    </source>
</evidence>
<dbReference type="Gene3D" id="2.50.20.10">
    <property type="entry name" value="Lipoprotein localisation LolA/LolB/LppX"/>
    <property type="match status" value="1"/>
</dbReference>
<organism evidence="11 12">
    <name type="scientific">Rheinheimera pacifica</name>
    <dbReference type="NCBI Taxonomy" id="173990"/>
    <lineage>
        <taxon>Bacteria</taxon>
        <taxon>Pseudomonadati</taxon>
        <taxon>Pseudomonadota</taxon>
        <taxon>Gammaproteobacteria</taxon>
        <taxon>Chromatiales</taxon>
        <taxon>Chromatiaceae</taxon>
        <taxon>Rheinheimera</taxon>
    </lineage>
</organism>
<evidence type="ECO:0000256" key="1">
    <source>
        <dbReference type="ARBA" id="ARBA00004418"/>
    </source>
</evidence>
<comment type="function">
    <text evidence="10">Participates in the translocation of lipoproteins from the inner membrane to the outer membrane. Only forms a complex with a lipoprotein if the residue after the N-terminal Cys is not an aspartate (The Asp acts as a targeting signal to indicate that the lipoprotein should stay in the inner membrane).</text>
</comment>
<evidence type="ECO:0000256" key="10">
    <source>
        <dbReference type="HAMAP-Rule" id="MF_00240"/>
    </source>
</evidence>